<sequence>MVLKEELAAAVSGQKKGLSKKTKLTEREAIAGFKHSSTHIEVITGIRRCGKSTLMRQLITNTHQEFAYLNFEDPRIFGFEVSDFSKLDEVFGEEVSVYFFDEIQNVTGWEVFVRQLHDRGSKVYITGSNASLLSSELGTRLTGRHLSYEMFPFSYSEYLAYSEQEDSKESFLDYLYSGGFPEFLRDRNPEVLQNLLKDIVFRDIAIRYGIKNTKTLMEIALFLLSNVGKTTSINSLRKTFDVGSPSTVSDYLSWMEDAYLYFFVPKFSWSAKSISKNPKKVYAIDTGFAKANSLSFSNDNGRLLENLVFILLRKKDFELYYFNERRECDFVVMENKQCKWVIQVTEQVHGDNKQRELDGLVEAMTFFGKEEGFIITMDQNDKLTLEEKTVRLIPVRTFLKEFLSSP</sequence>
<feature type="domain" description="DUF4143" evidence="2">
    <location>
        <begin position="202"/>
        <end position="344"/>
    </location>
</feature>
<evidence type="ECO:0000313" key="3">
    <source>
        <dbReference type="EMBL" id="MFC5193380.1"/>
    </source>
</evidence>
<dbReference type="InterPro" id="IPR027417">
    <property type="entry name" value="P-loop_NTPase"/>
</dbReference>
<dbReference type="InterPro" id="IPR041682">
    <property type="entry name" value="AAA_14"/>
</dbReference>
<evidence type="ECO:0000259" key="1">
    <source>
        <dbReference type="Pfam" id="PF13173"/>
    </source>
</evidence>
<protein>
    <submittedName>
        <fullName evidence="3">ATP-binding protein</fullName>
    </submittedName>
</protein>
<evidence type="ECO:0000313" key="4">
    <source>
        <dbReference type="Proteomes" id="UP001596163"/>
    </source>
</evidence>
<dbReference type="Proteomes" id="UP001596163">
    <property type="component" value="Unassembled WGS sequence"/>
</dbReference>
<name>A0ABW0C184_9BACT</name>
<reference evidence="4" key="1">
    <citation type="journal article" date="2019" name="Int. J. Syst. Evol. Microbiol.">
        <title>The Global Catalogue of Microorganisms (GCM) 10K type strain sequencing project: providing services to taxonomists for standard genome sequencing and annotation.</title>
        <authorList>
            <consortium name="The Broad Institute Genomics Platform"/>
            <consortium name="The Broad Institute Genome Sequencing Center for Infectious Disease"/>
            <person name="Wu L."/>
            <person name="Ma J."/>
        </authorList>
    </citation>
    <scope>NUCLEOTIDE SEQUENCE [LARGE SCALE GENOMIC DNA]</scope>
    <source>
        <strain evidence="4">CGMCC 1.7030</strain>
    </source>
</reference>
<proteinExistence type="predicted"/>
<dbReference type="SUPFAM" id="SSF52540">
    <property type="entry name" value="P-loop containing nucleoside triphosphate hydrolases"/>
    <property type="match status" value="1"/>
</dbReference>
<dbReference type="Gene3D" id="3.40.50.300">
    <property type="entry name" value="P-loop containing nucleotide triphosphate hydrolases"/>
    <property type="match status" value="1"/>
</dbReference>
<dbReference type="PANTHER" id="PTHR33295">
    <property type="entry name" value="ATPASE"/>
    <property type="match status" value="1"/>
</dbReference>
<gene>
    <name evidence="3" type="ORF">ACFPIK_16530</name>
</gene>
<keyword evidence="3" id="KW-0067">ATP-binding</keyword>
<keyword evidence="4" id="KW-1185">Reference proteome</keyword>
<dbReference type="RefSeq" id="WP_377917276.1">
    <property type="nucleotide sequence ID" value="NZ_JBHSKS010000018.1"/>
</dbReference>
<keyword evidence="3" id="KW-0547">Nucleotide-binding</keyword>
<evidence type="ECO:0000259" key="2">
    <source>
        <dbReference type="Pfam" id="PF13635"/>
    </source>
</evidence>
<organism evidence="3 4">
    <name type="scientific">Algoriphagus aquatilis</name>
    <dbReference type="NCBI Taxonomy" id="490186"/>
    <lineage>
        <taxon>Bacteria</taxon>
        <taxon>Pseudomonadati</taxon>
        <taxon>Bacteroidota</taxon>
        <taxon>Cytophagia</taxon>
        <taxon>Cytophagales</taxon>
        <taxon>Cyclobacteriaceae</taxon>
        <taxon>Algoriphagus</taxon>
    </lineage>
</organism>
<dbReference type="Pfam" id="PF13635">
    <property type="entry name" value="DUF4143"/>
    <property type="match status" value="1"/>
</dbReference>
<dbReference type="PANTHER" id="PTHR33295:SF8">
    <property type="entry name" value="AAA+ ATPASE DOMAIN-CONTAINING PROTEIN"/>
    <property type="match status" value="1"/>
</dbReference>
<dbReference type="GO" id="GO:0005524">
    <property type="term" value="F:ATP binding"/>
    <property type="evidence" value="ECO:0007669"/>
    <property type="project" value="UniProtKB-KW"/>
</dbReference>
<dbReference type="EMBL" id="JBHSKS010000018">
    <property type="protein sequence ID" value="MFC5193380.1"/>
    <property type="molecule type" value="Genomic_DNA"/>
</dbReference>
<comment type="caution">
    <text evidence="3">The sequence shown here is derived from an EMBL/GenBank/DDBJ whole genome shotgun (WGS) entry which is preliminary data.</text>
</comment>
<accession>A0ABW0C184</accession>
<dbReference type="InterPro" id="IPR025420">
    <property type="entry name" value="DUF4143"/>
</dbReference>
<feature type="domain" description="AAA" evidence="1">
    <location>
        <begin position="39"/>
        <end position="159"/>
    </location>
</feature>
<dbReference type="Pfam" id="PF13173">
    <property type="entry name" value="AAA_14"/>
    <property type="match status" value="1"/>
</dbReference>